<feature type="chain" id="PRO_5021264147" description="Alginate lyase 2 domain-containing protein" evidence="1">
    <location>
        <begin position="23"/>
        <end position="291"/>
    </location>
</feature>
<evidence type="ECO:0000313" key="3">
    <source>
        <dbReference type="EMBL" id="TGO21814.1"/>
    </source>
</evidence>
<dbReference type="InterPro" id="IPR013320">
    <property type="entry name" value="ConA-like_dom_sf"/>
</dbReference>
<organism evidence="3 4">
    <name type="scientific">Botrytis paeoniae</name>
    <dbReference type="NCBI Taxonomy" id="278948"/>
    <lineage>
        <taxon>Eukaryota</taxon>
        <taxon>Fungi</taxon>
        <taxon>Dikarya</taxon>
        <taxon>Ascomycota</taxon>
        <taxon>Pezizomycotina</taxon>
        <taxon>Leotiomycetes</taxon>
        <taxon>Helotiales</taxon>
        <taxon>Sclerotiniaceae</taxon>
        <taxon>Botrytis</taxon>
    </lineage>
</organism>
<evidence type="ECO:0000256" key="1">
    <source>
        <dbReference type="SAM" id="SignalP"/>
    </source>
</evidence>
<feature type="signal peptide" evidence="1">
    <location>
        <begin position="1"/>
        <end position="22"/>
    </location>
</feature>
<dbReference type="SUPFAM" id="SSF49899">
    <property type="entry name" value="Concanavalin A-like lectins/glucanases"/>
    <property type="match status" value="1"/>
</dbReference>
<protein>
    <recommendedName>
        <fullName evidence="2">Alginate lyase 2 domain-containing protein</fullName>
    </recommendedName>
</protein>
<dbReference type="Proteomes" id="UP000297910">
    <property type="component" value="Unassembled WGS sequence"/>
</dbReference>
<keyword evidence="1" id="KW-0732">Signal</keyword>
<sequence length="291" mass="29998">MSSKFTIPQLLVLLPFLGLVIAAPAQKSTTKATSATATISGTKSTGTATATSTSAALGTGLSSGNLKPTCAPGGNIDLSKWTLQLPSGTQGHPDSVTGSKLAGCSGYTSKDYFYTNTDGSIVMKVPGGVSTGCVTTANSKHCRTELREASPSSWSPSSASNKLSATLQVVTADDSSHGTVIGQIHIDDSVSSKPVCELFYNSKGVISMGVEQTRDGGNEIVTQVGSVAVGSKFSYEIAYEGGKLSVAINGGAAKTLDTYQLDSPKSYFKAGNYNQGNSKSEVHFFAIDVQH</sequence>
<feature type="domain" description="Alginate lyase 2" evidence="2">
    <location>
        <begin position="76"/>
        <end position="291"/>
    </location>
</feature>
<dbReference type="Pfam" id="PF08787">
    <property type="entry name" value="Alginate_lyase2"/>
    <property type="match status" value="1"/>
</dbReference>
<keyword evidence="4" id="KW-1185">Reference proteome</keyword>
<dbReference type="EMBL" id="PQXI01000198">
    <property type="protein sequence ID" value="TGO21814.1"/>
    <property type="molecule type" value="Genomic_DNA"/>
</dbReference>
<dbReference type="AlphaFoldDB" id="A0A4Z1FAL0"/>
<proteinExistence type="predicted"/>
<reference evidence="3 4" key="1">
    <citation type="submission" date="2017-12" db="EMBL/GenBank/DDBJ databases">
        <title>Comparative genomics of Botrytis spp.</title>
        <authorList>
            <person name="Valero-Jimenez C.A."/>
            <person name="Tapia P."/>
            <person name="Veloso J."/>
            <person name="Silva-Moreno E."/>
            <person name="Staats M."/>
            <person name="Valdes J.H."/>
            <person name="Van Kan J.A.L."/>
        </authorList>
    </citation>
    <scope>NUCLEOTIDE SEQUENCE [LARGE SCALE GENOMIC DNA]</scope>
    <source>
        <strain evidence="3 4">Bp0003</strain>
    </source>
</reference>
<gene>
    <name evidence="3" type="ORF">BPAE_0199g00080</name>
</gene>
<dbReference type="InterPro" id="IPR014895">
    <property type="entry name" value="Alginate_lyase_2"/>
</dbReference>
<name>A0A4Z1FAL0_9HELO</name>
<accession>A0A4Z1FAL0</accession>
<evidence type="ECO:0000313" key="4">
    <source>
        <dbReference type="Proteomes" id="UP000297910"/>
    </source>
</evidence>
<evidence type="ECO:0000259" key="2">
    <source>
        <dbReference type="Pfam" id="PF08787"/>
    </source>
</evidence>
<comment type="caution">
    <text evidence="3">The sequence shown here is derived from an EMBL/GenBank/DDBJ whole genome shotgun (WGS) entry which is preliminary data.</text>
</comment>
<dbReference type="Gene3D" id="2.60.120.200">
    <property type="match status" value="1"/>
</dbReference>